<accession>A0A2T3FQT2</accession>
<keyword evidence="1" id="KW-0472">Membrane</keyword>
<evidence type="ECO:0000313" key="2">
    <source>
        <dbReference type="EMBL" id="PST37611.1"/>
    </source>
</evidence>
<feature type="transmembrane region" description="Helical" evidence="1">
    <location>
        <begin position="51"/>
        <end position="69"/>
    </location>
</feature>
<keyword evidence="1" id="KW-0812">Transmembrane</keyword>
<gene>
    <name evidence="2" type="ORF">C7U56_06885</name>
</gene>
<reference evidence="2 3" key="1">
    <citation type="submission" date="2018-03" db="EMBL/GenBank/DDBJ databases">
        <title>Lachnoclostridium SNUG30386 gen.nov., sp.nov., isolated from human faeces.</title>
        <authorList>
            <person name="Seo B."/>
            <person name="Jeon K."/>
            <person name="Ko G."/>
        </authorList>
    </citation>
    <scope>NUCLEOTIDE SEQUENCE [LARGE SCALE GENOMIC DNA]</scope>
    <source>
        <strain evidence="2 3">SNUG30386</strain>
    </source>
</reference>
<dbReference type="Proteomes" id="UP000241048">
    <property type="component" value="Unassembled WGS sequence"/>
</dbReference>
<comment type="caution">
    <text evidence="2">The sequence shown here is derived from an EMBL/GenBank/DDBJ whole genome shotgun (WGS) entry which is preliminary data.</text>
</comment>
<feature type="transmembrane region" description="Helical" evidence="1">
    <location>
        <begin position="362"/>
        <end position="382"/>
    </location>
</feature>
<feature type="transmembrane region" description="Helical" evidence="1">
    <location>
        <begin position="21"/>
        <end position="45"/>
    </location>
</feature>
<sequence>MLFGNRPADKTAKWRVSTRSFAVLLAYTLFIWWLEVLDLLAWLLHVPQGTVLSRAAALVLCGAVMVAIGRFEWDHAGVSPLFIVGSLFILAFFSVKGFAPDQSYDTQNYHLLSQIPGFVDNLHYHVIPGRFQMFGFRLGDRMFYPFRALFGLRMGTMLNALAMLVIYRQVTVFLSMEADRLERKCSWSKHLAPVLAFLIVSRLELIQESGSYMVELLALPFLLEMVFLLLRGLDEAKREREAVLFCLFGGILFCLKMTNIVYLVPLVLLYLWKIRKYLTPKLFLGCLVTGVIPVSVYLIYNGIAMKNPVYPYYNSLFHSPYFGETDFKDPRWGPSNIKEFLLWAYSMIRHPDYRLSEIPAKYNLDLALMYLGAAGAGLCWIWKRVSSRTGTLFLLYAASFILWAATTGHSRYFMGGILFAGMLCGFLALQGMASVSPRLTGGVVFAIMFIVVYAGRAYDAYTCVWNGGEWAMRAVSRESIRSNLPYVFHDHQLFTPEERSKIDRIFLTWSDVGSYARLAGEDVPVWNRYSIVNELSEQKDAYIDEIEAAMETGEGVYDMIPQGLETLEGYLEWMNEAGWYVHDMEYQETILQGVQSFTLAGLEMAHGRENCWYRTQKTFMDAQETEKEVPEWRWENASGDDHPTIRAVLCDPDYWMMKQPFEVEIIVSDGTNSRTAAVIQAGQKEYEPMEVQLDLTGLQGEIKLELVSTAETKRAVVINPEWSAKTVEE</sequence>
<feature type="transmembrane region" description="Helical" evidence="1">
    <location>
        <begin position="412"/>
        <end position="432"/>
    </location>
</feature>
<feature type="transmembrane region" description="Helical" evidence="1">
    <location>
        <begin position="242"/>
        <end position="270"/>
    </location>
</feature>
<organism evidence="2 3">
    <name type="scientific">Clostridium fessum</name>
    <dbReference type="NCBI Taxonomy" id="2126740"/>
    <lineage>
        <taxon>Bacteria</taxon>
        <taxon>Bacillati</taxon>
        <taxon>Bacillota</taxon>
        <taxon>Clostridia</taxon>
        <taxon>Eubacteriales</taxon>
        <taxon>Clostridiaceae</taxon>
        <taxon>Clostridium</taxon>
    </lineage>
</organism>
<name>A0A2T3FQT2_9CLOT</name>
<feature type="transmembrane region" description="Helical" evidence="1">
    <location>
        <begin position="212"/>
        <end position="230"/>
    </location>
</feature>
<protein>
    <recommendedName>
        <fullName evidence="4">Glycosyltransferase RgtA/B/C/D-like domain-containing protein</fullName>
    </recommendedName>
</protein>
<dbReference type="RefSeq" id="WP_107000694.1">
    <property type="nucleotide sequence ID" value="NZ_PYLO01000002.1"/>
</dbReference>
<dbReference type="AlphaFoldDB" id="A0A2T3FQT2"/>
<feature type="transmembrane region" description="Helical" evidence="1">
    <location>
        <begin position="282"/>
        <end position="300"/>
    </location>
</feature>
<evidence type="ECO:0000256" key="1">
    <source>
        <dbReference type="SAM" id="Phobius"/>
    </source>
</evidence>
<evidence type="ECO:0008006" key="4">
    <source>
        <dbReference type="Google" id="ProtNLM"/>
    </source>
</evidence>
<dbReference type="EMBL" id="PYLO01000002">
    <property type="protein sequence ID" value="PST37611.1"/>
    <property type="molecule type" value="Genomic_DNA"/>
</dbReference>
<feature type="transmembrane region" description="Helical" evidence="1">
    <location>
        <begin position="81"/>
        <end position="99"/>
    </location>
</feature>
<feature type="transmembrane region" description="Helical" evidence="1">
    <location>
        <begin position="439"/>
        <end position="458"/>
    </location>
</feature>
<evidence type="ECO:0000313" key="3">
    <source>
        <dbReference type="Proteomes" id="UP000241048"/>
    </source>
</evidence>
<keyword evidence="1" id="KW-1133">Transmembrane helix</keyword>
<keyword evidence="3" id="KW-1185">Reference proteome</keyword>
<feature type="transmembrane region" description="Helical" evidence="1">
    <location>
        <begin position="389"/>
        <end position="406"/>
    </location>
</feature>
<proteinExistence type="predicted"/>
<feature type="transmembrane region" description="Helical" evidence="1">
    <location>
        <begin position="148"/>
        <end position="167"/>
    </location>
</feature>